<dbReference type="InterPro" id="IPR002125">
    <property type="entry name" value="CMP_dCMP_dom"/>
</dbReference>
<gene>
    <name evidence="2" type="ORF">R9Z33_12060</name>
</gene>
<keyword evidence="3" id="KW-1185">Reference proteome</keyword>
<dbReference type="EMBL" id="CP137852">
    <property type="protein sequence ID" value="WPB87587.1"/>
    <property type="molecule type" value="Genomic_DNA"/>
</dbReference>
<protein>
    <submittedName>
        <fullName evidence="2">Nucleoside deaminase</fullName>
        <ecNumber evidence="2">3.5.4.33</ecNumber>
    </submittedName>
</protein>
<dbReference type="SUPFAM" id="SSF53927">
    <property type="entry name" value="Cytidine deaminase-like"/>
    <property type="match status" value="1"/>
</dbReference>
<dbReference type="PANTHER" id="PTHR11079:SF161">
    <property type="entry name" value="CMP_DCMP-TYPE DEAMINASE DOMAIN-CONTAINING PROTEIN"/>
    <property type="match status" value="1"/>
</dbReference>
<sequence length="154" mass="16444">MEETFLRRAFALACQGVAEGGGPFGAVVVKDGAIIGEGRNNVVPGRDPTQHAEVVAIRAACAALGTHDLSGAVLYTSCEPCPMCLSATWWARIGEIVYGNDRADAAAIGFDDAAIYEEVARPLEARALPIRRLLASEALEAFRLWEAKPDKVPY</sequence>
<dbReference type="PANTHER" id="PTHR11079">
    <property type="entry name" value="CYTOSINE DEAMINASE FAMILY MEMBER"/>
    <property type="match status" value="1"/>
</dbReference>
<accession>A0ABZ0PPK5</accession>
<reference evidence="2 3" key="1">
    <citation type="submission" date="2023-11" db="EMBL/GenBank/DDBJ databases">
        <title>Arctic aerobic anoxygenic photoheterotroph Sediminicoccus rosea KRV36 adapts its photosynthesis to long days of polar summer.</title>
        <authorList>
            <person name="Tomasch J."/>
            <person name="Kopejtka K."/>
            <person name="Bily T."/>
            <person name="Gardiner A.T."/>
            <person name="Gardian Z."/>
            <person name="Shivaramu S."/>
            <person name="Koblizek M."/>
            <person name="Engelhardt F."/>
            <person name="Kaftan D."/>
        </authorList>
    </citation>
    <scope>NUCLEOTIDE SEQUENCE [LARGE SCALE GENOMIC DNA]</scope>
    <source>
        <strain evidence="2 3">R-30</strain>
    </source>
</reference>
<name>A0ABZ0PPK5_9PROT</name>
<proteinExistence type="predicted"/>
<dbReference type="Gene3D" id="3.40.140.10">
    <property type="entry name" value="Cytidine Deaminase, domain 2"/>
    <property type="match status" value="1"/>
</dbReference>
<dbReference type="GO" id="GO:0052717">
    <property type="term" value="F:tRNA-specific adenosine-34 deaminase activity"/>
    <property type="evidence" value="ECO:0007669"/>
    <property type="project" value="UniProtKB-EC"/>
</dbReference>
<dbReference type="Proteomes" id="UP001305521">
    <property type="component" value="Chromosome"/>
</dbReference>
<dbReference type="EC" id="3.5.4.33" evidence="2"/>
<dbReference type="Pfam" id="PF00383">
    <property type="entry name" value="dCMP_cyt_deam_1"/>
    <property type="match status" value="1"/>
</dbReference>
<dbReference type="InterPro" id="IPR016193">
    <property type="entry name" value="Cytidine_deaminase-like"/>
</dbReference>
<dbReference type="RefSeq" id="WP_318651539.1">
    <property type="nucleotide sequence ID" value="NZ_CP137852.1"/>
</dbReference>
<feature type="domain" description="CMP/dCMP-type deaminase" evidence="1">
    <location>
        <begin position="1"/>
        <end position="123"/>
    </location>
</feature>
<keyword evidence="2" id="KW-0378">Hydrolase</keyword>
<evidence type="ECO:0000313" key="3">
    <source>
        <dbReference type="Proteomes" id="UP001305521"/>
    </source>
</evidence>
<dbReference type="PROSITE" id="PS51747">
    <property type="entry name" value="CYT_DCMP_DEAMINASES_2"/>
    <property type="match status" value="1"/>
</dbReference>
<dbReference type="CDD" id="cd01285">
    <property type="entry name" value="nucleoside_deaminase"/>
    <property type="match status" value="1"/>
</dbReference>
<evidence type="ECO:0000259" key="1">
    <source>
        <dbReference type="PROSITE" id="PS51747"/>
    </source>
</evidence>
<organism evidence="2 3">
    <name type="scientific">Sediminicoccus rosea</name>
    <dbReference type="NCBI Taxonomy" id="1225128"/>
    <lineage>
        <taxon>Bacteria</taxon>
        <taxon>Pseudomonadati</taxon>
        <taxon>Pseudomonadota</taxon>
        <taxon>Alphaproteobacteria</taxon>
        <taxon>Acetobacterales</taxon>
        <taxon>Roseomonadaceae</taxon>
        <taxon>Sediminicoccus</taxon>
    </lineage>
</organism>
<evidence type="ECO:0000313" key="2">
    <source>
        <dbReference type="EMBL" id="WPB87587.1"/>
    </source>
</evidence>